<evidence type="ECO:0000259" key="1">
    <source>
        <dbReference type="Pfam" id="PF00561"/>
    </source>
</evidence>
<dbReference type="STRING" id="477641.MODMU_3491"/>
<dbReference type="PANTHER" id="PTHR37574">
    <property type="entry name" value="LIPASE B"/>
    <property type="match status" value="1"/>
</dbReference>
<evidence type="ECO:0000313" key="3">
    <source>
        <dbReference type="Proteomes" id="UP000006461"/>
    </source>
</evidence>
<dbReference type="AlphaFoldDB" id="I4EZU0"/>
<dbReference type="InterPro" id="IPR029058">
    <property type="entry name" value="AB_hydrolase_fold"/>
</dbReference>
<dbReference type="PANTHER" id="PTHR37574:SF1">
    <property type="entry name" value="LIPASE B"/>
    <property type="match status" value="1"/>
</dbReference>
<dbReference type="InterPro" id="IPR000073">
    <property type="entry name" value="AB_hydrolase_1"/>
</dbReference>
<dbReference type="EMBL" id="FO203431">
    <property type="protein sequence ID" value="CCH88903.1"/>
    <property type="molecule type" value="Genomic_DNA"/>
</dbReference>
<sequence>MLAGLSPARRRLVLVLLALVVVVAAVVTTAVVVPRLSGGAGSSAEAAQDDTPGPVLLVPGYGGSTASLRPLADRLTAEGRDATVVPVPGDGTGDLTASAEALGTAVDDALARTGADSVDVVGYSAGGVIARIWAADGGAEQARRVLTLGSPHHGTTIADLAAGILPAECPAGCQQLTTSSDLLAQLNAGDETPAGPTWVSVWTTSDETVTPPDSARLAGAVELPVQDVCPDSRVGHGQLPSDALVQGIVLAELAAGPPVQLTTADCARLSAG</sequence>
<dbReference type="HOGENOM" id="CLU_091611_0_0_11"/>
<dbReference type="InterPro" id="IPR053228">
    <property type="entry name" value="Stereospecific_Lipase"/>
</dbReference>
<name>I4EZU0_MODI5</name>
<dbReference type="KEGG" id="mmar:MODMU_3491"/>
<dbReference type="eggNOG" id="COG1075">
    <property type="taxonomic scope" value="Bacteria"/>
</dbReference>
<organism evidence="2 3">
    <name type="scientific">Modestobacter italicus (strain DSM 44449 / CECT 9708 / BC 501)</name>
    <dbReference type="NCBI Taxonomy" id="2732864"/>
    <lineage>
        <taxon>Bacteria</taxon>
        <taxon>Bacillati</taxon>
        <taxon>Actinomycetota</taxon>
        <taxon>Actinomycetes</taxon>
        <taxon>Geodermatophilales</taxon>
        <taxon>Geodermatophilaceae</taxon>
        <taxon>Modestobacter</taxon>
    </lineage>
</organism>
<keyword evidence="3" id="KW-1185">Reference proteome</keyword>
<dbReference type="SUPFAM" id="SSF53474">
    <property type="entry name" value="alpha/beta-Hydrolases"/>
    <property type="match status" value="1"/>
</dbReference>
<reference evidence="2 3" key="1">
    <citation type="journal article" date="2012" name="J. Bacteriol.">
        <title>Genome Sequence of Radiation-Resistant Modestobacter marinus Strain BC501, a Representative Actinobacterium That Thrives on Calcareous Stone Surfaces.</title>
        <authorList>
            <person name="Normand P."/>
            <person name="Gury J."/>
            <person name="Pujic P."/>
            <person name="Chouaia B."/>
            <person name="Crotti E."/>
            <person name="Brusetti L."/>
            <person name="Daffonchio D."/>
            <person name="Vacherie B."/>
            <person name="Barbe V."/>
            <person name="Medigue C."/>
            <person name="Calteau A."/>
            <person name="Ghodhbane-Gtari F."/>
            <person name="Essoussi I."/>
            <person name="Nouioui I."/>
            <person name="Abbassi-Ghozzi I."/>
            <person name="Gtari M."/>
        </authorList>
    </citation>
    <scope>NUCLEOTIDE SEQUENCE [LARGE SCALE GENOMIC DNA]</scope>
    <source>
        <strain evidence="3">BC 501</strain>
    </source>
</reference>
<dbReference type="Pfam" id="PF00561">
    <property type="entry name" value="Abhydrolase_1"/>
    <property type="match status" value="1"/>
</dbReference>
<keyword evidence="2" id="KW-0378">Hydrolase</keyword>
<dbReference type="OrthoDB" id="8871309at2"/>
<evidence type="ECO:0000313" key="2">
    <source>
        <dbReference type="EMBL" id="CCH88903.1"/>
    </source>
</evidence>
<proteinExistence type="predicted"/>
<dbReference type="Proteomes" id="UP000006461">
    <property type="component" value="Chromosome"/>
</dbReference>
<dbReference type="OMA" id="PFTHYSY"/>
<dbReference type="GO" id="GO:0004806">
    <property type="term" value="F:triacylglycerol lipase activity"/>
    <property type="evidence" value="ECO:0007669"/>
    <property type="project" value="UniProtKB-EC"/>
</dbReference>
<feature type="domain" description="AB hydrolase-1" evidence="1">
    <location>
        <begin position="54"/>
        <end position="161"/>
    </location>
</feature>
<dbReference type="PATRIC" id="fig|477641.3.peg.3311"/>
<protein>
    <submittedName>
        <fullName evidence="2">Extracellular esterase estB</fullName>
        <ecNumber evidence="2">3.1.1.3</ecNumber>
    </submittedName>
</protein>
<accession>I4EZU0</accession>
<gene>
    <name evidence="2" type="primary">estB</name>
    <name evidence="2" type="ordered locus">MODMU_3491</name>
</gene>
<dbReference type="Gene3D" id="3.40.50.1820">
    <property type="entry name" value="alpha/beta hydrolase"/>
    <property type="match status" value="1"/>
</dbReference>
<dbReference type="EC" id="3.1.1.3" evidence="2"/>